<evidence type="ECO:0000259" key="7">
    <source>
        <dbReference type="Pfam" id="PF02687"/>
    </source>
</evidence>
<dbReference type="EMBL" id="JAUMVS010000126">
    <property type="protein sequence ID" value="MDO4842261.1"/>
    <property type="molecule type" value="Genomic_DNA"/>
</dbReference>
<feature type="transmembrane region" description="Helical" evidence="6">
    <location>
        <begin position="440"/>
        <end position="461"/>
    </location>
</feature>
<evidence type="ECO:0000256" key="1">
    <source>
        <dbReference type="ARBA" id="ARBA00004651"/>
    </source>
</evidence>
<dbReference type="InterPro" id="IPR003838">
    <property type="entry name" value="ABC3_permease_C"/>
</dbReference>
<dbReference type="Pfam" id="PF02687">
    <property type="entry name" value="FtsX"/>
    <property type="match status" value="1"/>
</dbReference>
<evidence type="ECO:0000256" key="3">
    <source>
        <dbReference type="ARBA" id="ARBA00022692"/>
    </source>
</evidence>
<dbReference type="GO" id="GO:0005886">
    <property type="term" value="C:plasma membrane"/>
    <property type="evidence" value="ECO:0007669"/>
    <property type="project" value="UniProtKB-SubCell"/>
</dbReference>
<evidence type="ECO:0000313" key="9">
    <source>
        <dbReference type="Proteomes" id="UP001168575"/>
    </source>
</evidence>
<keyword evidence="9" id="KW-1185">Reference proteome</keyword>
<feature type="non-terminal residue" evidence="8">
    <location>
        <position position="1"/>
    </location>
</feature>
<dbReference type="AlphaFoldDB" id="A0AA43UAE6"/>
<comment type="subcellular location">
    <subcellularLocation>
        <location evidence="1">Cell membrane</location>
        <topology evidence="1">Multi-pass membrane protein</topology>
    </subcellularLocation>
</comment>
<evidence type="ECO:0000256" key="4">
    <source>
        <dbReference type="ARBA" id="ARBA00022989"/>
    </source>
</evidence>
<evidence type="ECO:0000256" key="6">
    <source>
        <dbReference type="SAM" id="Phobius"/>
    </source>
</evidence>
<evidence type="ECO:0000256" key="2">
    <source>
        <dbReference type="ARBA" id="ARBA00022475"/>
    </source>
</evidence>
<dbReference type="Proteomes" id="UP001168575">
    <property type="component" value="Unassembled WGS sequence"/>
</dbReference>
<evidence type="ECO:0000256" key="5">
    <source>
        <dbReference type="ARBA" id="ARBA00023136"/>
    </source>
</evidence>
<evidence type="ECO:0000313" key="8">
    <source>
        <dbReference type="EMBL" id="MDO4842261.1"/>
    </source>
</evidence>
<comment type="caution">
    <text evidence="8">The sequence shown here is derived from an EMBL/GenBank/DDBJ whole genome shotgun (WGS) entry which is preliminary data.</text>
</comment>
<keyword evidence="4 6" id="KW-1133">Transmembrane helix</keyword>
<keyword evidence="3 6" id="KW-0812">Transmembrane</keyword>
<protein>
    <submittedName>
        <fullName evidence="8">ABC transporter permease</fullName>
    </submittedName>
</protein>
<sequence length="523" mass="59166">TSYSLPPFEVTFDWGVFLETSVLPFVLLVGINWFALARKMRLTPLQFLRHDLKKARKSTRFNIPEKLPFSSRFRIRVFLRNKGNFFTLFLGIMLASLLLVWGFCIMPTMNGYCDSLKDAQPAEHIYTLKTQVEIDGSDSDREAWAAAMEYRDKVDQTKADEDELGKMVAEYWLAHSEYASLLGLDASKTDAKMPSDYGYSNETYGNLTVGELGKLFEKIGDLDTDDENLHPVNSAKLSQSTIDQAEKIAVTTVKIPRRYADSDEEVTVYGIQENSKYWTEFSVAGLKQGQVVVGTGVTEKCAIDVNSEFSAEAMFTNDTYTFDPVESWGPETNLNIYMSIDDFRKIFDEDDDYFNGYISNDDLQIDNVYLARDTTPKDLEAVGEEMNSIMSKMVGIIVFLAVAIYLIMMYLLTKVIVDRSARSISYMKVFGYKQREINRLYINAVTATVFVSLLVSIPAIILGVDWLMKIAMADYAGNIVAITPMIELVKTFAIGFATYILVAYIDVRHIRKVPMAVALKVQE</sequence>
<organism evidence="8 9">
    <name type="scientific">Phoenicibacter congonensis</name>
    <dbReference type="NCBI Taxonomy" id="1944646"/>
    <lineage>
        <taxon>Bacteria</taxon>
        <taxon>Bacillati</taxon>
        <taxon>Actinomycetota</taxon>
        <taxon>Coriobacteriia</taxon>
        <taxon>Eggerthellales</taxon>
        <taxon>Eggerthellaceae</taxon>
        <taxon>Phoenicibacter</taxon>
    </lineage>
</organism>
<keyword evidence="2" id="KW-1003">Cell membrane</keyword>
<feature type="transmembrane region" description="Helical" evidence="6">
    <location>
        <begin position="14"/>
        <end position="36"/>
    </location>
</feature>
<feature type="transmembrane region" description="Helical" evidence="6">
    <location>
        <begin position="393"/>
        <end position="412"/>
    </location>
</feature>
<keyword evidence="5 6" id="KW-0472">Membrane</keyword>
<name>A0AA43UAE6_9ACTN</name>
<feature type="transmembrane region" description="Helical" evidence="6">
    <location>
        <begin position="83"/>
        <end position="103"/>
    </location>
</feature>
<reference evidence="8" key="1">
    <citation type="submission" date="2023-07" db="EMBL/GenBank/DDBJ databases">
        <title>Between Cages and Wild: Unraveling the Impact of Captivity on Animal Microbiomes and Antimicrobial Resistance.</title>
        <authorList>
            <person name="Schmartz G.P."/>
            <person name="Rehner J."/>
            <person name="Schuff M.J."/>
            <person name="Becker S.L."/>
            <person name="Kravczyk M."/>
            <person name="Gurevich A."/>
            <person name="Francke R."/>
            <person name="Mueller R."/>
            <person name="Keller V."/>
            <person name="Keller A."/>
        </authorList>
    </citation>
    <scope>NUCLEOTIDE SEQUENCE</scope>
    <source>
        <strain evidence="8">S12M_St_49</strain>
    </source>
</reference>
<feature type="domain" description="ABC3 transporter permease C-terminal" evidence="7">
    <location>
        <begin position="396"/>
        <end position="514"/>
    </location>
</feature>
<accession>A0AA43UAE6</accession>
<proteinExistence type="predicted"/>
<gene>
    <name evidence="8" type="ORF">Q3982_06250</name>
</gene>
<feature type="transmembrane region" description="Helical" evidence="6">
    <location>
        <begin position="481"/>
        <end position="505"/>
    </location>
</feature>